<dbReference type="AlphaFoldDB" id="L7KNG5"/>
<sequence>MSENSRRARGRRYPVRVRRGVSGAGRVRVVCAVLAAAITASVSVAFTPTASADQHLAGGTIITRERVPAAQLPPGAAAAERVEYVTRDQAGHIAPSSGIYWIPQGTPPPGGWKIVSWAHGTTGIGDDCAPSRTKTGSGVDAAVTAALKAGYAVTATDYAGLGTAEQTEYLGGRAAAHSVLDMIRAARWEESRLSNDWVSMGHSQGGHAALFAGHMARSYAPELRLHEVIAAAPASGIESVFGAFTPRVPSLGKGNVVGGLLLFILAGLDHARPDLHVRDHLTTEGEKYLELAHEKCSGDFSEAMRAVSPGSLVARAFTDKTFTDALSDYMSVPTDGWKVPIRIDHGLLDPVVPYALSMALVHRLRAAGADVSFVTHTRADHTSVVTQSLDDELRTVAQAFSRD</sequence>
<keyword evidence="1" id="KW-0732">Signal</keyword>
<dbReference type="STRING" id="1220583.GOACH_13_00640"/>
<gene>
    <name evidence="2" type="ORF">GOACH_13_00640</name>
</gene>
<dbReference type="PANTHER" id="PTHR34853:SF1">
    <property type="entry name" value="LIPASE 5"/>
    <property type="match status" value="1"/>
</dbReference>
<dbReference type="Pfam" id="PF03583">
    <property type="entry name" value="LIP"/>
    <property type="match status" value="1"/>
</dbReference>
<dbReference type="GO" id="GO:0004806">
    <property type="term" value="F:triacylglycerol lipase activity"/>
    <property type="evidence" value="ECO:0007669"/>
    <property type="project" value="InterPro"/>
</dbReference>
<dbReference type="GO" id="GO:0016042">
    <property type="term" value="P:lipid catabolic process"/>
    <property type="evidence" value="ECO:0007669"/>
    <property type="project" value="InterPro"/>
</dbReference>
<evidence type="ECO:0000256" key="1">
    <source>
        <dbReference type="SAM" id="SignalP"/>
    </source>
</evidence>
<feature type="chain" id="PRO_5038452565" description="Lipase" evidence="1">
    <location>
        <begin position="46"/>
        <end position="403"/>
    </location>
</feature>
<dbReference type="SUPFAM" id="SSF53474">
    <property type="entry name" value="alpha/beta-Hydrolases"/>
    <property type="match status" value="1"/>
</dbReference>
<evidence type="ECO:0000313" key="2">
    <source>
        <dbReference type="EMBL" id="GAC49472.1"/>
    </source>
</evidence>
<dbReference type="RefSeq" id="WP_005175683.1">
    <property type="nucleotide sequence ID" value="NZ_BANR01000013.1"/>
</dbReference>
<name>L7KNG5_9ACTN</name>
<organism evidence="2 3">
    <name type="scientific">Gordonia aichiensis NBRC 108223</name>
    <dbReference type="NCBI Taxonomy" id="1220583"/>
    <lineage>
        <taxon>Bacteria</taxon>
        <taxon>Bacillati</taxon>
        <taxon>Actinomycetota</taxon>
        <taxon>Actinomycetes</taxon>
        <taxon>Mycobacteriales</taxon>
        <taxon>Gordoniaceae</taxon>
        <taxon>Gordonia</taxon>
    </lineage>
</organism>
<accession>L7KNG5</accession>
<dbReference type="Proteomes" id="UP000010988">
    <property type="component" value="Unassembled WGS sequence"/>
</dbReference>
<dbReference type="InterPro" id="IPR005152">
    <property type="entry name" value="Lipase_secreted"/>
</dbReference>
<dbReference type="eggNOG" id="COG0400">
    <property type="taxonomic scope" value="Bacteria"/>
</dbReference>
<dbReference type="InterPro" id="IPR029058">
    <property type="entry name" value="AB_hydrolase_fold"/>
</dbReference>
<dbReference type="PANTHER" id="PTHR34853">
    <property type="match status" value="1"/>
</dbReference>
<dbReference type="eggNOG" id="COG1073">
    <property type="taxonomic scope" value="Bacteria"/>
</dbReference>
<dbReference type="PIRSF" id="PIRSF029171">
    <property type="entry name" value="Esterase_LipA"/>
    <property type="match status" value="1"/>
</dbReference>
<feature type="signal peptide" evidence="1">
    <location>
        <begin position="1"/>
        <end position="45"/>
    </location>
</feature>
<keyword evidence="3" id="KW-1185">Reference proteome</keyword>
<proteinExistence type="predicted"/>
<evidence type="ECO:0000313" key="3">
    <source>
        <dbReference type="Proteomes" id="UP000010988"/>
    </source>
</evidence>
<dbReference type="Gene3D" id="3.40.50.1820">
    <property type="entry name" value="alpha/beta hydrolase"/>
    <property type="match status" value="2"/>
</dbReference>
<comment type="caution">
    <text evidence="2">The sequence shown here is derived from an EMBL/GenBank/DDBJ whole genome shotgun (WGS) entry which is preliminary data.</text>
</comment>
<dbReference type="EMBL" id="BANR01000013">
    <property type="protein sequence ID" value="GAC49472.1"/>
    <property type="molecule type" value="Genomic_DNA"/>
</dbReference>
<reference evidence="2 3" key="1">
    <citation type="submission" date="2012-12" db="EMBL/GenBank/DDBJ databases">
        <title>Whole genome shotgun sequence of Gordonia aichiensis NBRC 108223.</title>
        <authorList>
            <person name="Isaki-Nakamura S."/>
            <person name="Hosoyama A."/>
            <person name="Tsuchikane K."/>
            <person name="Ando Y."/>
            <person name="Baba S."/>
            <person name="Ohji S."/>
            <person name="Hamada M."/>
            <person name="Tamura T."/>
            <person name="Yamazoe A."/>
            <person name="Yamazaki S."/>
            <person name="Fujita N."/>
        </authorList>
    </citation>
    <scope>NUCLEOTIDE SEQUENCE [LARGE SCALE GENOMIC DNA]</scope>
    <source>
        <strain evidence="2 3">NBRC 108223</strain>
    </source>
</reference>
<protein>
    <recommendedName>
        <fullName evidence="4">Lipase</fullName>
    </recommendedName>
</protein>
<evidence type="ECO:0008006" key="4">
    <source>
        <dbReference type="Google" id="ProtNLM"/>
    </source>
</evidence>